<gene>
    <name evidence="1" type="ORF">HOLleu_10989</name>
</gene>
<dbReference type="EMBL" id="JAIZAY010000004">
    <property type="protein sequence ID" value="KAJ8043749.1"/>
    <property type="molecule type" value="Genomic_DNA"/>
</dbReference>
<dbReference type="Proteomes" id="UP001152320">
    <property type="component" value="Chromosome 4"/>
</dbReference>
<accession>A0A9Q1CFM3</accession>
<evidence type="ECO:0000313" key="2">
    <source>
        <dbReference type="Proteomes" id="UP001152320"/>
    </source>
</evidence>
<keyword evidence="2" id="KW-1185">Reference proteome</keyword>
<protein>
    <submittedName>
        <fullName evidence="1">Uncharacterized protein</fullName>
    </submittedName>
</protein>
<reference evidence="1" key="1">
    <citation type="submission" date="2021-10" db="EMBL/GenBank/DDBJ databases">
        <title>Tropical sea cucumber genome reveals ecological adaptation and Cuvierian tubules defense mechanism.</title>
        <authorList>
            <person name="Chen T."/>
        </authorList>
    </citation>
    <scope>NUCLEOTIDE SEQUENCE</scope>
    <source>
        <strain evidence="1">Nanhai2018</strain>
        <tissue evidence="1">Muscle</tissue>
    </source>
</reference>
<name>A0A9Q1CFM3_HOLLE</name>
<comment type="caution">
    <text evidence="1">The sequence shown here is derived from an EMBL/GenBank/DDBJ whole genome shotgun (WGS) entry which is preliminary data.</text>
</comment>
<evidence type="ECO:0000313" key="1">
    <source>
        <dbReference type="EMBL" id="KAJ8043749.1"/>
    </source>
</evidence>
<dbReference type="AlphaFoldDB" id="A0A9Q1CFM3"/>
<proteinExistence type="predicted"/>
<sequence length="117" mass="13465">MPDSQCAVCVNIQNPKEELILLLYGMSRRRNRDMSKSFLCWLLDPCSLETNHYQEKAVTKQTKDMIEVKFMQRADKEGCSFIWPSGAKGEQLYTHPEKDVLHVLRATSVSMKGRAVQ</sequence>
<organism evidence="1 2">
    <name type="scientific">Holothuria leucospilota</name>
    <name type="common">Black long sea cucumber</name>
    <name type="synonym">Mertensiothuria leucospilota</name>
    <dbReference type="NCBI Taxonomy" id="206669"/>
    <lineage>
        <taxon>Eukaryota</taxon>
        <taxon>Metazoa</taxon>
        <taxon>Echinodermata</taxon>
        <taxon>Eleutherozoa</taxon>
        <taxon>Echinozoa</taxon>
        <taxon>Holothuroidea</taxon>
        <taxon>Aspidochirotacea</taxon>
        <taxon>Aspidochirotida</taxon>
        <taxon>Holothuriidae</taxon>
        <taxon>Holothuria</taxon>
    </lineage>
</organism>